<dbReference type="PROSITE" id="PS50004">
    <property type="entry name" value="C2"/>
    <property type="match status" value="1"/>
</dbReference>
<keyword evidence="4" id="KW-1185">Reference proteome</keyword>
<dbReference type="PANTHER" id="PTHR47052">
    <property type="entry name" value="CONSERVED SERINE PROLINE-RICH PROTEIN (AFU_ORTHOLOGUE AFUA_2G01790)"/>
    <property type="match status" value="1"/>
</dbReference>
<dbReference type="EMBL" id="ONZQ02000001">
    <property type="protein sequence ID" value="SPN97455.1"/>
    <property type="molecule type" value="Genomic_DNA"/>
</dbReference>
<gene>
    <name evidence="3" type="ORF">DNG_00969</name>
</gene>
<feature type="compositionally biased region" description="Polar residues" evidence="1">
    <location>
        <begin position="618"/>
        <end position="635"/>
    </location>
</feature>
<feature type="region of interest" description="Disordered" evidence="1">
    <location>
        <begin position="153"/>
        <end position="1050"/>
    </location>
</feature>
<feature type="compositionally biased region" description="Polar residues" evidence="1">
    <location>
        <begin position="286"/>
        <end position="300"/>
    </location>
</feature>
<dbReference type="AlphaFoldDB" id="A0AAE8MRS6"/>
<feature type="compositionally biased region" description="Polar residues" evidence="1">
    <location>
        <begin position="840"/>
        <end position="853"/>
    </location>
</feature>
<dbReference type="Pfam" id="PF00168">
    <property type="entry name" value="C2"/>
    <property type="match status" value="1"/>
</dbReference>
<dbReference type="InterPro" id="IPR052981">
    <property type="entry name" value="Ingression_C2_domain"/>
</dbReference>
<dbReference type="InterPro" id="IPR035892">
    <property type="entry name" value="C2_domain_sf"/>
</dbReference>
<feature type="compositionally biased region" description="Low complexity" evidence="1">
    <location>
        <begin position="961"/>
        <end position="979"/>
    </location>
</feature>
<feature type="compositionally biased region" description="Polar residues" evidence="1">
    <location>
        <begin position="531"/>
        <end position="540"/>
    </location>
</feature>
<feature type="compositionally biased region" description="Basic and acidic residues" evidence="1">
    <location>
        <begin position="885"/>
        <end position="902"/>
    </location>
</feature>
<name>A0AAE8MRS6_9PEZI</name>
<evidence type="ECO:0000313" key="4">
    <source>
        <dbReference type="Proteomes" id="UP001187682"/>
    </source>
</evidence>
<dbReference type="SMART" id="SM00239">
    <property type="entry name" value="C2"/>
    <property type="match status" value="1"/>
</dbReference>
<feature type="compositionally biased region" description="Basic and acidic residues" evidence="1">
    <location>
        <begin position="340"/>
        <end position="354"/>
    </location>
</feature>
<dbReference type="SUPFAM" id="SSF49562">
    <property type="entry name" value="C2 domain (Calcium/lipid-binding domain, CaLB)"/>
    <property type="match status" value="1"/>
</dbReference>
<accession>A0AAE8MRS6</accession>
<evidence type="ECO:0000256" key="1">
    <source>
        <dbReference type="SAM" id="MobiDB-lite"/>
    </source>
</evidence>
<reference evidence="3" key="1">
    <citation type="submission" date="2018-03" db="EMBL/GenBank/DDBJ databases">
        <authorList>
            <person name="Guldener U."/>
        </authorList>
    </citation>
    <scope>NUCLEOTIDE SEQUENCE</scope>
</reference>
<evidence type="ECO:0000313" key="3">
    <source>
        <dbReference type="EMBL" id="SPN97455.1"/>
    </source>
</evidence>
<feature type="compositionally biased region" description="Basic and acidic residues" evidence="1">
    <location>
        <begin position="866"/>
        <end position="877"/>
    </location>
</feature>
<dbReference type="InterPro" id="IPR037791">
    <property type="entry name" value="C2_fungal_Inn1"/>
</dbReference>
<organism evidence="3 4">
    <name type="scientific">Cephalotrichum gorgonifer</name>
    <dbReference type="NCBI Taxonomy" id="2041049"/>
    <lineage>
        <taxon>Eukaryota</taxon>
        <taxon>Fungi</taxon>
        <taxon>Dikarya</taxon>
        <taxon>Ascomycota</taxon>
        <taxon>Pezizomycotina</taxon>
        <taxon>Sordariomycetes</taxon>
        <taxon>Hypocreomycetidae</taxon>
        <taxon>Microascales</taxon>
        <taxon>Microascaceae</taxon>
        <taxon>Cephalotrichum</taxon>
    </lineage>
</organism>
<dbReference type="PANTHER" id="PTHR47052:SF3">
    <property type="entry name" value="INGRESSION PROTEIN 1"/>
    <property type="match status" value="1"/>
</dbReference>
<evidence type="ECO:0000259" key="2">
    <source>
        <dbReference type="PROSITE" id="PS50004"/>
    </source>
</evidence>
<dbReference type="CDD" id="cd08681">
    <property type="entry name" value="C2_fungal_Inn1p-like"/>
    <property type="match status" value="1"/>
</dbReference>
<feature type="domain" description="C2" evidence="2">
    <location>
        <begin position="9"/>
        <end position="130"/>
    </location>
</feature>
<protein>
    <recommendedName>
        <fullName evidence="2">C2 domain-containing protein</fullName>
    </recommendedName>
</protein>
<feature type="compositionally biased region" description="Pro residues" evidence="1">
    <location>
        <begin position="183"/>
        <end position="199"/>
    </location>
</feature>
<feature type="compositionally biased region" description="Polar residues" evidence="1">
    <location>
        <begin position="592"/>
        <end position="608"/>
    </location>
</feature>
<dbReference type="Gene3D" id="2.60.40.150">
    <property type="entry name" value="C2 domain"/>
    <property type="match status" value="1"/>
</dbReference>
<feature type="compositionally biased region" description="Basic and acidic residues" evidence="1">
    <location>
        <begin position="713"/>
        <end position="728"/>
    </location>
</feature>
<comment type="caution">
    <text evidence="3">The sequence shown here is derived from an EMBL/GenBank/DDBJ whole genome shotgun (WGS) entry which is preliminary data.</text>
</comment>
<proteinExistence type="predicted"/>
<dbReference type="InterPro" id="IPR000008">
    <property type="entry name" value="C2_dom"/>
</dbReference>
<dbReference type="Proteomes" id="UP001187682">
    <property type="component" value="Unassembled WGS sequence"/>
</dbReference>
<sequence>MSGRQKLGGSGVPPVGIFSDMTVDGPQIGTLVLVVDRAKNLPNRKSIGKQDPYCAARLGKEAKKTKTDVRGGQTPRWDQELRFDVHDSPDYYQLKLSVFHDDKKTDLIGESWIDLKDIVVPGGNQKDLWHNLSCRGKYAGEIRIELTYYDSRPKPAAKPKQVEAAAEPTPKARVPVVKRRPLPSGPVPGPAPAAAPAPAPAVDDLHPKEAVHPAAGAAPEPLRPQPKGPVAYVPTQSPLQAVEYGAPAPQRQQHQPDNYVPTSQPPPPTAPAYTAPLPVQHETPPRTLQRQPEQQYSPSPRQIEDRNYTPQFPAQHYDPHDTRSQYSSAPEHYQPQLPPIDDHGFQLPPDDERPPPPPVHRSRTNSSHELMARGVFDTTPQKGTPPPMRYDVLRNEAHRNSISGQTRPVYRSFDSGSNSPHHPGGDFYDAPSSRHNSYDAAYDPHDPQHRMQPTVEDEPDSPTQTRSRGYRTSDVHARMSYQPHGMAFDENPTPAPLNLSGRGSAASGQYSLPQPPSPQPSPLEENRYALTGSTVSSASGERQIAAYRPPPPPPAHRSNTMDHTGDFHPPTQPSPSMEHANGYQEHSPPLPGQSNGYREHSPSVSAASQGYAYRGHSPSVSATHSNSYRENSPSAAPSELSRGYSPNPPFEPSELGDTDMSTALVPRQAYHGSRHYSNTSELDETESSGPSTYTLPQVPPSLVPGVDPALAREVSERIYEERRQERRQRALSMATPPRGRGWSDAPGRDYNNGGGSPAPYTPPQQQQQQQGYGAGSMVSYGTPTGAARAISKSPHVSPIPSPRHSPNPNHTIKRKSVSPAPPPSETRASSSVPFGPDSYDSLNPAFSASQSDATKPDPNAKIITYDGREVDPSDHLPMESWAPEPEPKDKNQQGSGDGERGRGYSSPRGAQPPSAGRRQLRIAGRPQSMAGPVSSYNPEDPRTPPGSAARNRLQKKSNRMSALPSSGSPGGSPLAPISPHSYNADASGFTPPRPSRASTWDYPSENHAPQYGSSPGGSMRGGPPHPPKIPIPVMSGALVATGGQGGGPEDWALMEEMSRIDIGAGRSRRHGGY</sequence>